<accession>A0A7Y9J5H2</accession>
<dbReference type="InterPro" id="IPR007044">
    <property type="entry name" value="Cyclodeamin/CycHdrlase"/>
</dbReference>
<evidence type="ECO:0000259" key="1">
    <source>
        <dbReference type="Pfam" id="PF04961"/>
    </source>
</evidence>
<comment type="caution">
    <text evidence="2">The sequence shown here is derived from an EMBL/GenBank/DDBJ whole genome shotgun (WGS) entry which is preliminary data.</text>
</comment>
<dbReference type="Proteomes" id="UP000535890">
    <property type="component" value="Unassembled WGS sequence"/>
</dbReference>
<dbReference type="Gene3D" id="1.20.120.680">
    <property type="entry name" value="Formiminotetrahydrofolate cyclodeaminase monomer, up-and-down helical bundle"/>
    <property type="match status" value="1"/>
</dbReference>
<dbReference type="GO" id="GO:0003824">
    <property type="term" value="F:catalytic activity"/>
    <property type="evidence" value="ECO:0007669"/>
    <property type="project" value="InterPro"/>
</dbReference>
<sequence length="205" mass="20757">MRTETIEGYLAGAAARAPVPGTGPGAALHAAQGAALVAAVARSSAGGRPAASDVATRTRDRCDELRELALDLAAEDGRVAAGVAAVPRPDDGGHEDADDAELRRAEALLAAGRLAVRVIGVTEQVLTLAEVLRPVGGRPAAPGIAAAAEVLRAAAGTARVNVEVALTGITDPAVREELLDAVEHVDDLVLRAAKVTAAVREQIVR</sequence>
<keyword evidence="3" id="KW-1185">Reference proteome</keyword>
<dbReference type="SUPFAM" id="SSF101262">
    <property type="entry name" value="Methenyltetrahydrofolate cyclohydrolase-like"/>
    <property type="match status" value="1"/>
</dbReference>
<dbReference type="RefSeq" id="WP_179793856.1">
    <property type="nucleotide sequence ID" value="NZ_BAABHP010000007.1"/>
</dbReference>
<organism evidence="2 3">
    <name type="scientific">Actinomycetospora corticicola</name>
    <dbReference type="NCBI Taxonomy" id="663602"/>
    <lineage>
        <taxon>Bacteria</taxon>
        <taxon>Bacillati</taxon>
        <taxon>Actinomycetota</taxon>
        <taxon>Actinomycetes</taxon>
        <taxon>Pseudonocardiales</taxon>
        <taxon>Pseudonocardiaceae</taxon>
        <taxon>Actinomycetospora</taxon>
    </lineage>
</organism>
<protein>
    <submittedName>
        <fullName evidence="2">Formiminotetrahydrofolate cyclodeaminase</fullName>
    </submittedName>
</protein>
<name>A0A7Y9J5H2_9PSEU</name>
<proteinExistence type="predicted"/>
<evidence type="ECO:0000313" key="3">
    <source>
        <dbReference type="Proteomes" id="UP000535890"/>
    </source>
</evidence>
<reference evidence="2 3" key="1">
    <citation type="submission" date="2020-07" db="EMBL/GenBank/DDBJ databases">
        <title>Sequencing the genomes of 1000 actinobacteria strains.</title>
        <authorList>
            <person name="Klenk H.-P."/>
        </authorList>
    </citation>
    <scope>NUCLEOTIDE SEQUENCE [LARGE SCALE GENOMIC DNA]</scope>
    <source>
        <strain evidence="2 3">DSM 45772</strain>
    </source>
</reference>
<evidence type="ECO:0000313" key="2">
    <source>
        <dbReference type="EMBL" id="NYD36127.1"/>
    </source>
</evidence>
<dbReference type="EMBL" id="JACCBN010000001">
    <property type="protein sequence ID" value="NYD36127.1"/>
    <property type="molecule type" value="Genomic_DNA"/>
</dbReference>
<dbReference type="Pfam" id="PF04961">
    <property type="entry name" value="FTCD_C"/>
    <property type="match status" value="1"/>
</dbReference>
<feature type="domain" description="Cyclodeaminase/cyclohydrolase" evidence="1">
    <location>
        <begin position="5"/>
        <end position="183"/>
    </location>
</feature>
<gene>
    <name evidence="2" type="ORF">BJ983_002229</name>
</gene>
<dbReference type="AlphaFoldDB" id="A0A7Y9J5H2"/>
<dbReference type="InterPro" id="IPR036178">
    <property type="entry name" value="Formintransfe-cycloase-like_sf"/>
</dbReference>